<keyword evidence="5" id="KW-0418">Kinase</keyword>
<evidence type="ECO:0000256" key="2">
    <source>
        <dbReference type="ARBA" id="ARBA00012438"/>
    </source>
</evidence>
<evidence type="ECO:0000259" key="4">
    <source>
        <dbReference type="PROSITE" id="PS50109"/>
    </source>
</evidence>
<reference evidence="5 6" key="1">
    <citation type="submission" date="2020-05" db="EMBL/GenBank/DDBJ databases">
        <title>Thiomicrorhabdus sediminis sp.nov. and Thiomicrorhabdus xiamenensis sp.nov., novel sulfur-oxidizing bacteria isolated from coastal sediment.</title>
        <authorList>
            <person name="Liu X."/>
        </authorList>
    </citation>
    <scope>NUCLEOTIDE SEQUENCE [LARGE SCALE GENOMIC DNA]</scope>
    <source>
        <strain evidence="5 6">G2</strain>
    </source>
</reference>
<dbReference type="PROSITE" id="PS50109">
    <property type="entry name" value="HIS_KIN"/>
    <property type="match status" value="1"/>
</dbReference>
<accession>A0A7D4NQ60</accession>
<keyword evidence="5" id="KW-0808">Transferase</keyword>
<dbReference type="KEGG" id="txa:HQN79_02655"/>
<sequence>MSIFELSSALVLALIILVTTAIGFYYIRRTRLLSQSLTELHQFNQEVDLDTLLFFRRAWSVLHRIGVYQVVAKVYWFGEEKTIQLGGVPTKKSVQLFHQIHHGDMSLDIVLQLSRQTARSGSLANLVLETFFSILERDVILKEDQVSSTQKRLERYQLFVQHEIKNIAQFIDLLSSQVTKIDKDEDKIRLADRLKKTLPVMADRAQKTIQSMKNPSFSHDEIMAFSLKEAVQEVVQMYSLNCKVLGEAEVILNRDLLIEVLKNVLGNFRDHNVDSELTIYLSANPQPNKVEIQIHSRKIPGVVLQPERMFEPFWTTSESGLGLGLFLARELLKKIDGEIHFQQSSQHFGFNLLMPKTFE</sequence>
<evidence type="ECO:0000313" key="5">
    <source>
        <dbReference type="EMBL" id="QKI88552.1"/>
    </source>
</evidence>
<dbReference type="AlphaFoldDB" id="A0A7D4NQ60"/>
<dbReference type="SUPFAM" id="SSF55874">
    <property type="entry name" value="ATPase domain of HSP90 chaperone/DNA topoisomerase II/histidine kinase"/>
    <property type="match status" value="1"/>
</dbReference>
<dbReference type="EMBL" id="CP054020">
    <property type="protein sequence ID" value="QKI88552.1"/>
    <property type="molecule type" value="Genomic_DNA"/>
</dbReference>
<keyword evidence="3" id="KW-0472">Membrane</keyword>
<name>A0A7D4NQ60_9GAMM</name>
<gene>
    <name evidence="5" type="ORF">HQN79_02655</name>
</gene>
<dbReference type="RefSeq" id="WP_173284150.1">
    <property type="nucleotide sequence ID" value="NZ_CP054020.1"/>
</dbReference>
<dbReference type="GO" id="GO:0004673">
    <property type="term" value="F:protein histidine kinase activity"/>
    <property type="evidence" value="ECO:0007669"/>
    <property type="project" value="UniProtKB-EC"/>
</dbReference>
<protein>
    <recommendedName>
        <fullName evidence="2">histidine kinase</fullName>
        <ecNumber evidence="2">2.7.13.3</ecNumber>
    </recommendedName>
</protein>
<dbReference type="EC" id="2.7.13.3" evidence="2"/>
<dbReference type="InterPro" id="IPR036890">
    <property type="entry name" value="HATPase_C_sf"/>
</dbReference>
<dbReference type="SMART" id="SM00387">
    <property type="entry name" value="HATPase_c"/>
    <property type="match status" value="1"/>
</dbReference>
<organism evidence="5 6">
    <name type="scientific">Thiomicrorhabdus xiamenensis</name>
    <dbReference type="NCBI Taxonomy" id="2739063"/>
    <lineage>
        <taxon>Bacteria</taxon>
        <taxon>Pseudomonadati</taxon>
        <taxon>Pseudomonadota</taxon>
        <taxon>Gammaproteobacteria</taxon>
        <taxon>Thiotrichales</taxon>
        <taxon>Piscirickettsiaceae</taxon>
        <taxon>Thiomicrorhabdus</taxon>
    </lineage>
</organism>
<feature type="transmembrane region" description="Helical" evidence="3">
    <location>
        <begin position="6"/>
        <end position="27"/>
    </location>
</feature>
<comment type="catalytic activity">
    <reaction evidence="1">
        <text>ATP + protein L-histidine = ADP + protein N-phospho-L-histidine.</text>
        <dbReference type="EC" id="2.7.13.3"/>
    </reaction>
</comment>
<dbReference type="InterPro" id="IPR003594">
    <property type="entry name" value="HATPase_dom"/>
</dbReference>
<evidence type="ECO:0000313" key="6">
    <source>
        <dbReference type="Proteomes" id="UP000504724"/>
    </source>
</evidence>
<evidence type="ECO:0000256" key="3">
    <source>
        <dbReference type="SAM" id="Phobius"/>
    </source>
</evidence>
<keyword evidence="6" id="KW-1185">Reference proteome</keyword>
<dbReference type="Proteomes" id="UP000504724">
    <property type="component" value="Chromosome"/>
</dbReference>
<dbReference type="InterPro" id="IPR004358">
    <property type="entry name" value="Sig_transdc_His_kin-like_C"/>
</dbReference>
<feature type="domain" description="Histidine kinase" evidence="4">
    <location>
        <begin position="159"/>
        <end position="358"/>
    </location>
</feature>
<dbReference type="Gene3D" id="3.30.565.10">
    <property type="entry name" value="Histidine kinase-like ATPase, C-terminal domain"/>
    <property type="match status" value="1"/>
</dbReference>
<proteinExistence type="predicted"/>
<dbReference type="PRINTS" id="PR00344">
    <property type="entry name" value="BCTRLSENSOR"/>
</dbReference>
<keyword evidence="3" id="KW-1133">Transmembrane helix</keyword>
<keyword evidence="3" id="KW-0812">Transmembrane</keyword>
<evidence type="ECO:0000256" key="1">
    <source>
        <dbReference type="ARBA" id="ARBA00000085"/>
    </source>
</evidence>
<dbReference type="InterPro" id="IPR005467">
    <property type="entry name" value="His_kinase_dom"/>
</dbReference>
<dbReference type="Pfam" id="PF02518">
    <property type="entry name" value="HATPase_c"/>
    <property type="match status" value="1"/>
</dbReference>